<evidence type="ECO:0000313" key="2">
    <source>
        <dbReference type="Proteomes" id="UP000235786"/>
    </source>
</evidence>
<sequence length="173" mass="19142">MRRAIPMVDMTPTLAHFIGVYRAITMASGGRQVAKHSDDLISAKPTTHLALNGLRTICSLLYLAFKGQKNLWQRGDFSTQSENNTLLVDPWRGSGDLNAPFDQSFYLILYVAVGSRNGWFPDGIGNKPWVDAGDTSALDFWNAANAWLPTWADTTDRGMIVKSVKMWQEGSCG</sequence>
<dbReference type="GO" id="GO:0016787">
    <property type="term" value="F:hydrolase activity"/>
    <property type="evidence" value="ECO:0007669"/>
    <property type="project" value="UniProtKB-KW"/>
</dbReference>
<dbReference type="AlphaFoldDB" id="A0A2J6QU22"/>
<gene>
    <name evidence="1" type="ORF">L207DRAFT_593071</name>
</gene>
<keyword evidence="1" id="KW-0378">Hydrolase</keyword>
<reference evidence="1 2" key="1">
    <citation type="submission" date="2016-04" db="EMBL/GenBank/DDBJ databases">
        <title>A degradative enzymes factory behind the ericoid mycorrhizal symbiosis.</title>
        <authorList>
            <consortium name="DOE Joint Genome Institute"/>
            <person name="Martino E."/>
            <person name="Morin E."/>
            <person name="Grelet G."/>
            <person name="Kuo A."/>
            <person name="Kohler A."/>
            <person name="Daghino S."/>
            <person name="Barry K."/>
            <person name="Choi C."/>
            <person name="Cichocki N."/>
            <person name="Clum A."/>
            <person name="Copeland A."/>
            <person name="Hainaut M."/>
            <person name="Haridas S."/>
            <person name="Labutti K."/>
            <person name="Lindquist E."/>
            <person name="Lipzen A."/>
            <person name="Khouja H.-R."/>
            <person name="Murat C."/>
            <person name="Ohm R."/>
            <person name="Olson A."/>
            <person name="Spatafora J."/>
            <person name="Veneault-Fourrey C."/>
            <person name="Henrissat B."/>
            <person name="Grigoriev I."/>
            <person name="Martin F."/>
            <person name="Perotto S."/>
        </authorList>
    </citation>
    <scope>NUCLEOTIDE SEQUENCE [LARGE SCALE GENOMIC DNA]</scope>
    <source>
        <strain evidence="1 2">F</strain>
    </source>
</reference>
<accession>A0A2J6QU22</accession>
<proteinExistence type="predicted"/>
<organism evidence="1 2">
    <name type="scientific">Hyaloscypha variabilis (strain UAMH 11265 / GT02V1 / F)</name>
    <name type="common">Meliniomyces variabilis</name>
    <dbReference type="NCBI Taxonomy" id="1149755"/>
    <lineage>
        <taxon>Eukaryota</taxon>
        <taxon>Fungi</taxon>
        <taxon>Dikarya</taxon>
        <taxon>Ascomycota</taxon>
        <taxon>Pezizomycotina</taxon>
        <taxon>Leotiomycetes</taxon>
        <taxon>Helotiales</taxon>
        <taxon>Hyaloscyphaceae</taxon>
        <taxon>Hyaloscypha</taxon>
        <taxon>Hyaloscypha variabilis</taxon>
    </lineage>
</organism>
<dbReference type="InterPro" id="IPR013320">
    <property type="entry name" value="ConA-like_dom_sf"/>
</dbReference>
<evidence type="ECO:0000313" key="1">
    <source>
        <dbReference type="EMBL" id="PMD29750.1"/>
    </source>
</evidence>
<protein>
    <submittedName>
        <fullName evidence="1">Glycoside hydrolase family 16 protein</fullName>
    </submittedName>
</protein>
<dbReference type="Proteomes" id="UP000235786">
    <property type="component" value="Unassembled WGS sequence"/>
</dbReference>
<keyword evidence="2" id="KW-1185">Reference proteome</keyword>
<dbReference type="EMBL" id="KZ613971">
    <property type="protein sequence ID" value="PMD29750.1"/>
    <property type="molecule type" value="Genomic_DNA"/>
</dbReference>
<name>A0A2J6QU22_HYAVF</name>
<dbReference type="SUPFAM" id="SSF49899">
    <property type="entry name" value="Concanavalin A-like lectins/glucanases"/>
    <property type="match status" value="1"/>
</dbReference>
<dbReference type="OrthoDB" id="4781at2759"/>
<dbReference type="STRING" id="1149755.A0A2J6QU22"/>